<proteinExistence type="predicted"/>
<sequence length="104" mass="11554">MMAAALICLGDKTSYGEIISVTASRFEVNKAIARIGDKLSCSICDGYFELMAQNWTEEGLTYVATGESIVPLPRPLRFLLCHTIHLPNAEYIDFSQCPSYLLMD</sequence>
<evidence type="ECO:0000313" key="1">
    <source>
        <dbReference type="EMBL" id="SAZ17578.1"/>
    </source>
</evidence>
<dbReference type="EMBL" id="LT556085">
    <property type="protein sequence ID" value="SAZ17578.1"/>
    <property type="molecule type" value="Genomic_DNA"/>
</dbReference>
<reference evidence="1 2" key="1">
    <citation type="submission" date="2016-04" db="EMBL/GenBank/DDBJ databases">
        <authorList>
            <person name="Regsiter A."/>
            <person name="William W."/>
        </authorList>
    </citation>
    <scope>NUCLEOTIDE SEQUENCE [LARGE SCALE GENOMIC DNA]</scope>
    <source>
        <strain evidence="1 2">92</strain>
    </source>
</reference>
<organism evidence="1 2">
    <name type="scientific">Citrobacter amalonaticus</name>
    <dbReference type="NCBI Taxonomy" id="35703"/>
    <lineage>
        <taxon>Bacteria</taxon>
        <taxon>Pseudomonadati</taxon>
        <taxon>Pseudomonadota</taxon>
        <taxon>Gammaproteobacteria</taxon>
        <taxon>Enterobacterales</taxon>
        <taxon>Enterobacteriaceae</taxon>
        <taxon>Citrobacter</taxon>
    </lineage>
</organism>
<accession>A0AAW9M7R2</accession>
<protein>
    <submittedName>
        <fullName evidence="1">Uncharacterized protein</fullName>
    </submittedName>
</protein>
<gene>
    <name evidence="1" type="ORF">CITRO92_1191</name>
</gene>
<dbReference type="AlphaFoldDB" id="A0AAW9M7R2"/>
<name>A0AAW9M7R2_CITAM</name>
<evidence type="ECO:0000313" key="2">
    <source>
        <dbReference type="Proteomes" id="UP000245995"/>
    </source>
</evidence>
<dbReference type="Proteomes" id="UP000245995">
    <property type="component" value="Chromosome CITRO92"/>
</dbReference>
<dbReference type="RefSeq" id="WP_224788348.1">
    <property type="nucleotide sequence ID" value="NZ_CABVLR010000009.1"/>
</dbReference>